<dbReference type="EMBL" id="CAJNOT010000008">
    <property type="protein sequence ID" value="CAF0764802.1"/>
    <property type="molecule type" value="Genomic_DNA"/>
</dbReference>
<comment type="cofactor">
    <cofactor evidence="1">
        <name>Mg(2+)</name>
        <dbReference type="ChEBI" id="CHEBI:18420"/>
    </cofactor>
</comment>
<evidence type="ECO:0000256" key="5">
    <source>
        <dbReference type="ARBA" id="ARBA00022679"/>
    </source>
</evidence>
<feature type="compositionally biased region" description="Basic and acidic residues" evidence="15">
    <location>
        <begin position="372"/>
        <end position="382"/>
    </location>
</feature>
<evidence type="ECO:0000313" key="19">
    <source>
        <dbReference type="EMBL" id="CAF0764802.1"/>
    </source>
</evidence>
<dbReference type="SMART" id="SM00220">
    <property type="entry name" value="S_TKc"/>
    <property type="match status" value="1"/>
</dbReference>
<feature type="region of interest" description="Disordered" evidence="15">
    <location>
        <begin position="553"/>
        <end position="590"/>
    </location>
</feature>
<accession>A0A813QB31</accession>
<evidence type="ECO:0000259" key="17">
    <source>
        <dbReference type="PROSITE" id="PS50011"/>
    </source>
</evidence>
<feature type="signal peptide" evidence="16">
    <location>
        <begin position="1"/>
        <end position="21"/>
    </location>
</feature>
<dbReference type="PROSITE" id="PS50030">
    <property type="entry name" value="UBA"/>
    <property type="match status" value="1"/>
</dbReference>
<evidence type="ECO:0000256" key="7">
    <source>
        <dbReference type="ARBA" id="ARBA00022741"/>
    </source>
</evidence>
<organism evidence="19 20">
    <name type="scientific">Rotaria sordida</name>
    <dbReference type="NCBI Taxonomy" id="392033"/>
    <lineage>
        <taxon>Eukaryota</taxon>
        <taxon>Metazoa</taxon>
        <taxon>Spiralia</taxon>
        <taxon>Gnathifera</taxon>
        <taxon>Rotifera</taxon>
        <taxon>Eurotatoria</taxon>
        <taxon>Bdelloidea</taxon>
        <taxon>Philodinida</taxon>
        <taxon>Philodinidae</taxon>
        <taxon>Rotaria</taxon>
    </lineage>
</organism>
<gene>
    <name evidence="19" type="ORF">ZHD862_LOCUS526</name>
</gene>
<evidence type="ECO:0000256" key="3">
    <source>
        <dbReference type="ARBA" id="ARBA00012513"/>
    </source>
</evidence>
<dbReference type="InterPro" id="IPR008271">
    <property type="entry name" value="Ser/Thr_kinase_AS"/>
</dbReference>
<evidence type="ECO:0000256" key="15">
    <source>
        <dbReference type="SAM" id="MobiDB-lite"/>
    </source>
</evidence>
<dbReference type="InterPro" id="IPR011009">
    <property type="entry name" value="Kinase-like_dom_sf"/>
</dbReference>
<feature type="compositionally biased region" description="Low complexity" evidence="15">
    <location>
        <begin position="622"/>
        <end position="632"/>
    </location>
</feature>
<dbReference type="CDD" id="cd14081">
    <property type="entry name" value="STKc_BRSK1_2"/>
    <property type="match status" value="1"/>
</dbReference>
<dbReference type="Gene3D" id="1.10.510.10">
    <property type="entry name" value="Transferase(Phosphotransferase) domain 1"/>
    <property type="match status" value="1"/>
</dbReference>
<feature type="compositionally biased region" description="Low complexity" evidence="15">
    <location>
        <begin position="770"/>
        <end position="794"/>
    </location>
</feature>
<dbReference type="PROSITE" id="PS50011">
    <property type="entry name" value="PROTEIN_KINASE_DOM"/>
    <property type="match status" value="1"/>
</dbReference>
<evidence type="ECO:0000256" key="4">
    <source>
        <dbReference type="ARBA" id="ARBA00022527"/>
    </source>
</evidence>
<feature type="region of interest" description="Disordered" evidence="15">
    <location>
        <begin position="372"/>
        <end position="420"/>
    </location>
</feature>
<dbReference type="PANTHER" id="PTHR24346:SF108">
    <property type="entry name" value="BR SERINE_THREONINE KINASE 1"/>
    <property type="match status" value="1"/>
</dbReference>
<feature type="compositionally biased region" description="Polar residues" evidence="15">
    <location>
        <begin position="401"/>
        <end position="412"/>
    </location>
</feature>
<dbReference type="PROSITE" id="PS00107">
    <property type="entry name" value="PROTEIN_KINASE_ATP"/>
    <property type="match status" value="1"/>
</dbReference>
<evidence type="ECO:0000256" key="13">
    <source>
        <dbReference type="ARBA" id="ARBA00048679"/>
    </source>
</evidence>
<dbReference type="InterPro" id="IPR015940">
    <property type="entry name" value="UBA"/>
</dbReference>
<dbReference type="GO" id="GO:0005524">
    <property type="term" value="F:ATP binding"/>
    <property type="evidence" value="ECO:0007669"/>
    <property type="project" value="UniProtKB-UniRule"/>
</dbReference>
<dbReference type="Pfam" id="PF21115">
    <property type="entry name" value="UBA_BRSK"/>
    <property type="match status" value="1"/>
</dbReference>
<feature type="region of interest" description="Disordered" evidence="15">
    <location>
        <begin position="815"/>
        <end position="859"/>
    </location>
</feature>
<dbReference type="GO" id="GO:0005737">
    <property type="term" value="C:cytoplasm"/>
    <property type="evidence" value="ECO:0007669"/>
    <property type="project" value="TreeGrafter"/>
</dbReference>
<keyword evidence="16" id="KW-0732">Signal</keyword>
<evidence type="ECO:0000256" key="9">
    <source>
        <dbReference type="ARBA" id="ARBA00022840"/>
    </source>
</evidence>
<keyword evidence="9 14" id="KW-0067">ATP-binding</keyword>
<dbReference type="Proteomes" id="UP000663864">
    <property type="component" value="Unassembled WGS sequence"/>
</dbReference>
<keyword evidence="4" id="KW-0723">Serine/threonine-protein kinase</keyword>
<evidence type="ECO:0000256" key="14">
    <source>
        <dbReference type="PROSITE-ProRule" id="PRU10141"/>
    </source>
</evidence>
<comment type="catalytic activity">
    <reaction evidence="13">
        <text>L-seryl-[protein] + ATP = O-phospho-L-seryl-[protein] + ADP + H(+)</text>
        <dbReference type="Rhea" id="RHEA:17989"/>
        <dbReference type="Rhea" id="RHEA-COMP:9863"/>
        <dbReference type="Rhea" id="RHEA-COMP:11604"/>
        <dbReference type="ChEBI" id="CHEBI:15378"/>
        <dbReference type="ChEBI" id="CHEBI:29999"/>
        <dbReference type="ChEBI" id="CHEBI:30616"/>
        <dbReference type="ChEBI" id="CHEBI:83421"/>
        <dbReference type="ChEBI" id="CHEBI:456216"/>
        <dbReference type="EC" id="2.7.11.1"/>
    </reaction>
</comment>
<proteinExistence type="inferred from homology"/>
<keyword evidence="11" id="KW-0524">Neurogenesis</keyword>
<dbReference type="CDD" id="cd14340">
    <property type="entry name" value="UBA_BRSK"/>
    <property type="match status" value="1"/>
</dbReference>
<evidence type="ECO:0000256" key="1">
    <source>
        <dbReference type="ARBA" id="ARBA00001946"/>
    </source>
</evidence>
<evidence type="ECO:0000313" key="20">
    <source>
        <dbReference type="Proteomes" id="UP000663864"/>
    </source>
</evidence>
<keyword evidence="8" id="KW-0418">Kinase</keyword>
<protein>
    <recommendedName>
        <fullName evidence="3">non-specific serine/threonine protein kinase</fullName>
        <ecNumber evidence="3">2.7.11.1</ecNumber>
    </recommendedName>
</protein>
<evidence type="ECO:0000256" key="11">
    <source>
        <dbReference type="ARBA" id="ARBA00022902"/>
    </source>
</evidence>
<dbReference type="Pfam" id="PF00069">
    <property type="entry name" value="Pkinase"/>
    <property type="match status" value="1"/>
</dbReference>
<dbReference type="InterPro" id="IPR000719">
    <property type="entry name" value="Prot_kinase_dom"/>
</dbReference>
<feature type="chain" id="PRO_5032497004" description="non-specific serine/threonine protein kinase" evidence="16">
    <location>
        <begin position="22"/>
        <end position="873"/>
    </location>
</feature>
<evidence type="ECO:0000256" key="10">
    <source>
        <dbReference type="ARBA" id="ARBA00022842"/>
    </source>
</evidence>
<dbReference type="SUPFAM" id="SSF56112">
    <property type="entry name" value="Protein kinase-like (PK-like)"/>
    <property type="match status" value="1"/>
</dbReference>
<feature type="binding site" evidence="14">
    <location>
        <position position="71"/>
    </location>
    <ligand>
        <name>ATP</name>
        <dbReference type="ChEBI" id="CHEBI:30616"/>
    </ligand>
</feature>
<keyword evidence="6" id="KW-0479">Metal-binding</keyword>
<evidence type="ECO:0000259" key="18">
    <source>
        <dbReference type="PROSITE" id="PS50030"/>
    </source>
</evidence>
<dbReference type="GO" id="GO:0004674">
    <property type="term" value="F:protein serine/threonine kinase activity"/>
    <property type="evidence" value="ECO:0007669"/>
    <property type="project" value="UniProtKB-KW"/>
</dbReference>
<evidence type="ECO:0000256" key="8">
    <source>
        <dbReference type="ARBA" id="ARBA00022777"/>
    </source>
</evidence>
<dbReference type="InterPro" id="IPR017441">
    <property type="entry name" value="Protein_kinase_ATP_BS"/>
</dbReference>
<feature type="domain" description="Protein kinase" evidence="17">
    <location>
        <begin position="42"/>
        <end position="293"/>
    </location>
</feature>
<sequence length="873" mass="98420">MNSTTDRSFFLFFCFIQSISMSFNAKTSATAAPRTSQYVGPYILQKTLGKGQTGLVKLGIHYVTGEKVAIKIVNREALSESVLLKVEREIAIMKLIEHPHVLRLYDVYESRKYLYLILEHVAGGELFDYLVRKSRLTPKEARKFFRQIISALDFCHSHMVCHRDLKPENLLLDDKMNIRVADFGMASLQVEGGFLETSCGSPHYACPEVIKGEKYDGRKADVWSCGVILYALLVGALPFDDDNLRQLLEKVKKGIFHIPHFVPADCQQLLRGMIEVDPNKRLTNVNRNHHHHSSSSSIGSKTELELELPMVQVIQTTIIPKEEDVDADVFGAMASLGCFKDRQRLIEALLNSKHNTEKVIYFLLLDRKLRQPSHEDPDETKQRSRSGSPDIPQKRIDRQRSNGVTIGQSSNPIVHRSGMIGQLTEGSPLVSRRQLCSNISNKTISANNTPSVSPSSSPTIAKKDVFSKITAFTTGKNPIESSIQTPPTIQHHIHRHHRNTSTVSQNDNILTTQPSTQSIVSNYINEQTYKDSNVINNGTTVRRNQQQQILSTTSESMNTELSSSSSLSSNNNNNNNNNSNTIIPSSSNSNQWRHKLTNLKQSFQNVGTPRFHRRPKILLAESDSSTPTSSPSQYGTTPEATKKSLFHHIIDAMQEDHHMIVVKDRPLSTIKTDLIHAFLSTPDLVHNVLSSTQYRCEYRRPDRSSMFQRNIRFHVEICTVKSNDLSLPDTYYVTFTLITGQARRFKKLCEEIQTLFLTNKDRLIKQRQQTNENSSINTNNISTTTTTTTTTTTNRTNIPFISSLFANTNSPYVKQNISQQQQQQRQQQQQSSSSASSLSSTSNIAFTNSQLPTTDESSTIESIRLKLAHRLAI</sequence>
<dbReference type="GO" id="GO:0007399">
    <property type="term" value="P:nervous system development"/>
    <property type="evidence" value="ECO:0007669"/>
    <property type="project" value="UniProtKB-KW"/>
</dbReference>
<dbReference type="GO" id="GO:0035556">
    <property type="term" value="P:intracellular signal transduction"/>
    <property type="evidence" value="ECO:0007669"/>
    <property type="project" value="TreeGrafter"/>
</dbReference>
<comment type="similarity">
    <text evidence="2">Belongs to the protein kinase superfamily. CAMK Ser/Thr protein kinase family. SNF1 subfamily.</text>
</comment>
<feature type="compositionally biased region" description="Polar residues" evidence="15">
    <location>
        <begin position="843"/>
        <end position="859"/>
    </location>
</feature>
<keyword evidence="10" id="KW-0460">Magnesium</keyword>
<dbReference type="Pfam" id="PF21122">
    <property type="entry name" value="KA1_BRSK"/>
    <property type="match status" value="1"/>
</dbReference>
<feature type="compositionally biased region" description="Low complexity" evidence="15">
    <location>
        <begin position="818"/>
        <end position="842"/>
    </location>
</feature>
<dbReference type="GO" id="GO:0046872">
    <property type="term" value="F:metal ion binding"/>
    <property type="evidence" value="ECO:0007669"/>
    <property type="project" value="UniProtKB-KW"/>
</dbReference>
<dbReference type="FunFam" id="1.10.510.10:FF:000064">
    <property type="entry name" value="BR serine/threonine-protein kinase 2"/>
    <property type="match status" value="1"/>
</dbReference>
<dbReference type="PANTHER" id="PTHR24346">
    <property type="entry name" value="MAP/MICROTUBULE AFFINITY-REGULATING KINASE"/>
    <property type="match status" value="1"/>
</dbReference>
<comment type="caution">
    <text evidence="19">The sequence shown here is derived from an EMBL/GenBank/DDBJ whole genome shotgun (WGS) entry which is preliminary data.</text>
</comment>
<dbReference type="PROSITE" id="PS00108">
    <property type="entry name" value="PROTEIN_KINASE_ST"/>
    <property type="match status" value="1"/>
</dbReference>
<feature type="region of interest" description="Disordered" evidence="15">
    <location>
        <begin position="768"/>
        <end position="794"/>
    </location>
</feature>
<evidence type="ECO:0000256" key="6">
    <source>
        <dbReference type="ARBA" id="ARBA00022723"/>
    </source>
</evidence>
<evidence type="ECO:0000256" key="12">
    <source>
        <dbReference type="ARBA" id="ARBA00047899"/>
    </source>
</evidence>
<evidence type="ECO:0000256" key="16">
    <source>
        <dbReference type="SAM" id="SignalP"/>
    </source>
</evidence>
<name>A0A813QB31_9BILA</name>
<dbReference type="FunFam" id="3.30.200.20:FF:000003">
    <property type="entry name" value="Non-specific serine/threonine protein kinase"/>
    <property type="match status" value="1"/>
</dbReference>
<feature type="region of interest" description="Disordered" evidence="15">
    <location>
        <begin position="619"/>
        <end position="638"/>
    </location>
</feature>
<dbReference type="AlphaFoldDB" id="A0A813QB31"/>
<feature type="domain" description="UBA" evidence="18">
    <location>
        <begin position="324"/>
        <end position="366"/>
    </location>
</feature>
<evidence type="ECO:0000256" key="2">
    <source>
        <dbReference type="ARBA" id="ARBA00006234"/>
    </source>
</evidence>
<dbReference type="InterPro" id="IPR048622">
    <property type="entry name" value="BRSK1_2-like_UBA"/>
</dbReference>
<keyword evidence="7 14" id="KW-0547">Nucleotide-binding</keyword>
<comment type="catalytic activity">
    <reaction evidence="12">
        <text>L-threonyl-[protein] + ATP = O-phospho-L-threonyl-[protein] + ADP + H(+)</text>
        <dbReference type="Rhea" id="RHEA:46608"/>
        <dbReference type="Rhea" id="RHEA-COMP:11060"/>
        <dbReference type="Rhea" id="RHEA-COMP:11605"/>
        <dbReference type="ChEBI" id="CHEBI:15378"/>
        <dbReference type="ChEBI" id="CHEBI:30013"/>
        <dbReference type="ChEBI" id="CHEBI:30616"/>
        <dbReference type="ChEBI" id="CHEBI:61977"/>
        <dbReference type="ChEBI" id="CHEBI:456216"/>
        <dbReference type="EC" id="2.7.11.1"/>
    </reaction>
</comment>
<dbReference type="EC" id="2.7.11.1" evidence="3"/>
<reference evidence="19" key="1">
    <citation type="submission" date="2021-02" db="EMBL/GenBank/DDBJ databases">
        <authorList>
            <person name="Nowell W R."/>
        </authorList>
    </citation>
    <scope>NUCLEOTIDE SEQUENCE</scope>
</reference>
<keyword evidence="5" id="KW-0808">Transferase</keyword>